<sequence length="216" mass="22143">MSGGATGPAGAGPDGRVAPVEGIGDDTVASFHAQVAQAARDRAGSWDVVAEILDGPDASLAERLRSGELATRLRLAARWLGGDAEIFAGDLMRLDVHARGARRRSLDADLASLAADHHLLGDDVPGLVAGARQIAAACHEEAAAWAAGDTAGGRSLRAREQELIAGRLLPALPDAAGRLARDGASVVTRALGSLVLAVLSVESGRDYQRAVLRPDA</sequence>
<evidence type="ECO:0000313" key="2">
    <source>
        <dbReference type="EMBL" id="RPF25826.1"/>
    </source>
</evidence>
<dbReference type="EMBL" id="RKRA01000001">
    <property type="protein sequence ID" value="RPF25826.1"/>
    <property type="molecule type" value="Genomic_DNA"/>
</dbReference>
<comment type="caution">
    <text evidence="2">The sequence shown here is derived from an EMBL/GenBank/DDBJ whole genome shotgun (WGS) entry which is preliminary data.</text>
</comment>
<evidence type="ECO:0000256" key="1">
    <source>
        <dbReference type="SAM" id="MobiDB-lite"/>
    </source>
</evidence>
<feature type="compositionally biased region" description="Gly residues" evidence="1">
    <location>
        <begin position="1"/>
        <end position="13"/>
    </location>
</feature>
<dbReference type="AlphaFoldDB" id="A0A3N4Z2H3"/>
<dbReference type="Proteomes" id="UP000280726">
    <property type="component" value="Unassembled WGS sequence"/>
</dbReference>
<gene>
    <name evidence="2" type="ORF">EDD32_0239</name>
</gene>
<accession>A0A3N4Z2H3</accession>
<name>A0A3N4Z2H3_9MICO</name>
<proteinExistence type="predicted"/>
<protein>
    <submittedName>
        <fullName evidence="2">Uncharacterized protein</fullName>
    </submittedName>
</protein>
<keyword evidence="3" id="KW-1185">Reference proteome</keyword>
<evidence type="ECO:0000313" key="3">
    <source>
        <dbReference type="Proteomes" id="UP000280726"/>
    </source>
</evidence>
<organism evidence="2 3">
    <name type="scientific">Georgenia muralis</name>
    <dbReference type="NCBI Taxonomy" id="154117"/>
    <lineage>
        <taxon>Bacteria</taxon>
        <taxon>Bacillati</taxon>
        <taxon>Actinomycetota</taxon>
        <taxon>Actinomycetes</taxon>
        <taxon>Micrococcales</taxon>
        <taxon>Bogoriellaceae</taxon>
        <taxon>Georgenia</taxon>
    </lineage>
</organism>
<reference evidence="2 3" key="1">
    <citation type="submission" date="2018-11" db="EMBL/GenBank/DDBJ databases">
        <title>Sequencing the genomes of 1000 actinobacteria strains.</title>
        <authorList>
            <person name="Klenk H.-P."/>
        </authorList>
    </citation>
    <scope>NUCLEOTIDE SEQUENCE [LARGE SCALE GENOMIC DNA]</scope>
    <source>
        <strain evidence="2 3">DSM 14418</strain>
    </source>
</reference>
<feature type="region of interest" description="Disordered" evidence="1">
    <location>
        <begin position="1"/>
        <end position="22"/>
    </location>
</feature>